<evidence type="ECO:0000256" key="2">
    <source>
        <dbReference type="ARBA" id="ARBA00020581"/>
    </source>
</evidence>
<organism evidence="6 7">
    <name type="scientific">Eufriesea mexicana</name>
    <dbReference type="NCBI Taxonomy" id="516756"/>
    <lineage>
        <taxon>Eukaryota</taxon>
        <taxon>Metazoa</taxon>
        <taxon>Ecdysozoa</taxon>
        <taxon>Arthropoda</taxon>
        <taxon>Hexapoda</taxon>
        <taxon>Insecta</taxon>
        <taxon>Pterygota</taxon>
        <taxon>Neoptera</taxon>
        <taxon>Endopterygota</taxon>
        <taxon>Hymenoptera</taxon>
        <taxon>Apocrita</taxon>
        <taxon>Aculeata</taxon>
        <taxon>Apoidea</taxon>
        <taxon>Anthophila</taxon>
        <taxon>Apidae</taxon>
        <taxon>Eufriesea</taxon>
    </lineage>
</organism>
<dbReference type="SUPFAM" id="SSF55194">
    <property type="entry name" value="Ribosome recycling factor, RRF"/>
    <property type="match status" value="1"/>
</dbReference>
<dbReference type="Pfam" id="PF01765">
    <property type="entry name" value="RRF"/>
    <property type="match status" value="1"/>
</dbReference>
<dbReference type="InterPro" id="IPR002661">
    <property type="entry name" value="Ribosome_recyc_fac"/>
</dbReference>
<keyword evidence="3" id="KW-0648">Protein biosynthesis</keyword>
<gene>
    <name evidence="6" type="ORF">WN48_09102</name>
</gene>
<feature type="domain" description="Ribosome recycling factor" evidence="5">
    <location>
        <begin position="17"/>
        <end position="172"/>
    </location>
</feature>
<name>A0A310SI21_9HYME</name>
<dbReference type="EMBL" id="KQ765917">
    <property type="protein sequence ID" value="OAD53779.1"/>
    <property type="molecule type" value="Genomic_DNA"/>
</dbReference>
<evidence type="ECO:0000256" key="4">
    <source>
        <dbReference type="ARBA" id="ARBA00033107"/>
    </source>
</evidence>
<protein>
    <recommendedName>
        <fullName evidence="2">Ribosome-recycling factor, mitochondrial</fullName>
    </recommendedName>
    <alternativeName>
        <fullName evidence="4">Ribosome-releasing factor, mitochondrial</fullName>
    </alternativeName>
</protein>
<evidence type="ECO:0000313" key="6">
    <source>
        <dbReference type="EMBL" id="OAD53779.1"/>
    </source>
</evidence>
<dbReference type="Proteomes" id="UP000250275">
    <property type="component" value="Unassembled WGS sequence"/>
</dbReference>
<evidence type="ECO:0000256" key="3">
    <source>
        <dbReference type="ARBA" id="ARBA00022917"/>
    </source>
</evidence>
<accession>A0A310SI21</accession>
<dbReference type="InterPro" id="IPR023584">
    <property type="entry name" value="Ribosome_recyc_fac_dom"/>
</dbReference>
<dbReference type="PANTHER" id="PTHR20982">
    <property type="entry name" value="RIBOSOME RECYCLING FACTOR"/>
    <property type="match status" value="1"/>
</dbReference>
<evidence type="ECO:0000256" key="1">
    <source>
        <dbReference type="ARBA" id="ARBA00005912"/>
    </source>
</evidence>
<evidence type="ECO:0000313" key="7">
    <source>
        <dbReference type="Proteomes" id="UP000250275"/>
    </source>
</evidence>
<keyword evidence="7" id="KW-1185">Reference proteome</keyword>
<evidence type="ECO:0000259" key="5">
    <source>
        <dbReference type="Pfam" id="PF01765"/>
    </source>
</evidence>
<reference evidence="6 7" key="1">
    <citation type="submission" date="2015-07" db="EMBL/GenBank/DDBJ databases">
        <title>The genome of Eufriesea mexicana.</title>
        <authorList>
            <person name="Pan H."/>
            <person name="Kapheim K."/>
        </authorList>
    </citation>
    <scope>NUCLEOTIDE SEQUENCE [LARGE SCALE GENOMIC DNA]</scope>
    <source>
        <strain evidence="6">0111107269</strain>
        <tissue evidence="6">Whole body</tissue>
    </source>
</reference>
<dbReference type="Gene3D" id="3.30.1360.40">
    <property type="match status" value="1"/>
</dbReference>
<dbReference type="InterPro" id="IPR036191">
    <property type="entry name" value="RRF_sf"/>
</dbReference>
<comment type="similarity">
    <text evidence="1">Belongs to the RRF family.</text>
</comment>
<dbReference type="Gene3D" id="1.10.132.20">
    <property type="entry name" value="Ribosome-recycling factor"/>
    <property type="match status" value="1"/>
</dbReference>
<proteinExistence type="inferred from homology"/>
<dbReference type="GO" id="GO:0006412">
    <property type="term" value="P:translation"/>
    <property type="evidence" value="ECO:0007669"/>
    <property type="project" value="UniProtKB-KW"/>
</dbReference>
<dbReference type="GO" id="GO:0043023">
    <property type="term" value="F:ribosomal large subunit binding"/>
    <property type="evidence" value="ECO:0007669"/>
    <property type="project" value="TreeGrafter"/>
</dbReference>
<dbReference type="OrthoDB" id="407355at2759"/>
<sequence>MILQFKGAIEKFEDYIMKHLSLRTRVGAIEELTVKFEDEDYKLEEIVQINRKPTMVVLDASVFPQMLPNILATLQNSQMNLNPQQDGTTIYVALPKVTKDYRQSLAKVAKQHFVQCKDTISDVRNQHIRELKKKTNVPKDLMFRAENYIGAMQKAYVQKAEQILKTKQKELLGES</sequence>
<dbReference type="PANTHER" id="PTHR20982:SF3">
    <property type="entry name" value="MITOCHONDRIAL RIBOSOME RECYCLING FACTOR PSEUDO 1"/>
    <property type="match status" value="1"/>
</dbReference>
<dbReference type="AlphaFoldDB" id="A0A310SI21"/>
<dbReference type="GO" id="GO:0005739">
    <property type="term" value="C:mitochondrion"/>
    <property type="evidence" value="ECO:0007669"/>
    <property type="project" value="TreeGrafter"/>
</dbReference>